<dbReference type="EMBL" id="CP157483">
    <property type="protein sequence ID" value="XBO45340.1"/>
    <property type="molecule type" value="Genomic_DNA"/>
</dbReference>
<dbReference type="AlphaFoldDB" id="A0AAU7JYM7"/>
<sequence>MTFPIMTLQSRTHSTDDTLFPLLASPGGSRVTQLSRTDGHELSFLCGGVSVTRIRAGIREQILKVTEVRVCVDITDERVVIGCENYDKGGGWWGVGGGGAAFAVVANIVSKVRAANRSRGIAMVGQVRHPWLQEVVATPAQGFFGQGAVGLAVQETAADGGALVVVSLALPKEVSASLVAQAITTRAAAWRLANDRGLDGPAREAMENLAAVSRPSATTSVTYKFPSAYPVSATSARGPVGQTPAVDAGEPKETVQS</sequence>
<accession>A0AAU7JYM7</accession>
<name>A0AAU7JYM7_9MICO</name>
<feature type="region of interest" description="Disordered" evidence="1">
    <location>
        <begin position="231"/>
        <end position="257"/>
    </location>
</feature>
<organism evidence="2">
    <name type="scientific">Pedococcus sp. KACC 23699</name>
    <dbReference type="NCBI Taxonomy" id="3149228"/>
    <lineage>
        <taxon>Bacteria</taxon>
        <taxon>Bacillati</taxon>
        <taxon>Actinomycetota</taxon>
        <taxon>Actinomycetes</taxon>
        <taxon>Micrococcales</taxon>
        <taxon>Intrasporangiaceae</taxon>
        <taxon>Pedococcus</taxon>
    </lineage>
</organism>
<evidence type="ECO:0000313" key="2">
    <source>
        <dbReference type="EMBL" id="XBO45340.1"/>
    </source>
</evidence>
<proteinExistence type="predicted"/>
<reference evidence="2" key="1">
    <citation type="submission" date="2024-05" db="EMBL/GenBank/DDBJ databases">
        <authorList>
            <person name="Kim S."/>
            <person name="Heo J."/>
            <person name="Choi H."/>
            <person name="Choi Y."/>
            <person name="Kwon S.-W."/>
            <person name="Kim Y."/>
        </authorList>
    </citation>
    <scope>NUCLEOTIDE SEQUENCE</scope>
    <source>
        <strain evidence="2">KACC 23699</strain>
    </source>
</reference>
<dbReference type="RefSeq" id="WP_406832832.1">
    <property type="nucleotide sequence ID" value="NZ_CP157483.1"/>
</dbReference>
<gene>
    <name evidence="2" type="ORF">ABEG17_08420</name>
</gene>
<evidence type="ECO:0000256" key="1">
    <source>
        <dbReference type="SAM" id="MobiDB-lite"/>
    </source>
</evidence>
<protein>
    <submittedName>
        <fullName evidence="2">Uncharacterized protein</fullName>
    </submittedName>
</protein>